<comment type="caution">
    <text evidence="1">The sequence shown here is derived from an EMBL/GenBank/DDBJ whole genome shotgun (WGS) entry which is preliminary data.</text>
</comment>
<gene>
    <name evidence="1" type="ORF">LTSEINV_1044</name>
</gene>
<sequence>AKRGVDKVFLQHSPVGAVLIRPLSPRYHAGPRCG</sequence>
<organism evidence="1 2">
    <name type="scientific">Salmonella enterica subsp. enterica serovar Inverness str. R8-3668</name>
    <dbReference type="NCBI Taxonomy" id="913075"/>
    <lineage>
        <taxon>Bacteria</taxon>
        <taxon>Pseudomonadati</taxon>
        <taxon>Pseudomonadota</taxon>
        <taxon>Gammaproteobacteria</taxon>
        <taxon>Enterobacterales</taxon>
        <taxon>Enterobacteriaceae</taxon>
        <taxon>Salmonella</taxon>
    </lineage>
</organism>
<evidence type="ECO:0000313" key="1">
    <source>
        <dbReference type="EMBL" id="EHC61325.1"/>
    </source>
</evidence>
<dbReference type="EMBL" id="AFCO01000364">
    <property type="protein sequence ID" value="EHC61325.1"/>
    <property type="molecule type" value="Genomic_DNA"/>
</dbReference>
<proteinExistence type="predicted"/>
<dbReference type="BioCyc" id="SENT913075:G120P-2863-MONOMER"/>
<name>G5N9H3_SALET</name>
<feature type="non-terminal residue" evidence="1">
    <location>
        <position position="1"/>
    </location>
</feature>
<reference evidence="1 2" key="1">
    <citation type="journal article" date="2011" name="BMC Genomics">
        <title>Genome sequencing reveals diversification of virulence factor content and possible host adaptation in distinct subpopulations of Salmonella enterica.</title>
        <authorList>
            <person name="den Bakker H.C."/>
            <person name="Moreno Switt A.I."/>
            <person name="Govoni G."/>
            <person name="Cummings C.A."/>
            <person name="Ranieri M.L."/>
            <person name="Degoricija L."/>
            <person name="Hoelzer K."/>
            <person name="Rodriguez-Rivera L.D."/>
            <person name="Brown S."/>
            <person name="Bolchacova E."/>
            <person name="Furtado M.R."/>
            <person name="Wiedmann M."/>
        </authorList>
    </citation>
    <scope>NUCLEOTIDE SEQUENCE [LARGE SCALE GENOMIC DNA]</scope>
    <source>
        <strain evidence="1 2">R8-3668</strain>
    </source>
</reference>
<evidence type="ECO:0000313" key="2">
    <source>
        <dbReference type="Proteomes" id="UP000003532"/>
    </source>
</evidence>
<dbReference type="Proteomes" id="UP000003532">
    <property type="component" value="Unassembled WGS sequence"/>
</dbReference>
<dbReference type="AlphaFoldDB" id="G5N9H3"/>
<protein>
    <submittedName>
        <fullName evidence="1">Uncharacterized protein</fullName>
    </submittedName>
</protein>
<accession>G5N9H3</accession>